<name>A0AAJ0CLM9_9HYPO</name>
<protein>
    <recommendedName>
        <fullName evidence="4">Alpha-1,3-mannosyltransferase CMT1</fullName>
    </recommendedName>
</protein>
<evidence type="ECO:0000313" key="2">
    <source>
        <dbReference type="EMBL" id="KAK2594093.1"/>
    </source>
</evidence>
<comment type="caution">
    <text evidence="2">The sequence shown here is derived from an EMBL/GenBank/DDBJ whole genome shotgun (WGS) entry which is preliminary data.</text>
</comment>
<keyword evidence="1" id="KW-0812">Transmembrane</keyword>
<keyword evidence="3" id="KW-1185">Reference proteome</keyword>
<dbReference type="PANTHER" id="PTHR34144:SF5">
    <property type="entry name" value="ALPHA-1,3-MANNOSYLTRANSFERASE CMT1"/>
    <property type="match status" value="1"/>
</dbReference>
<evidence type="ECO:0000256" key="1">
    <source>
        <dbReference type="SAM" id="Phobius"/>
    </source>
</evidence>
<sequence>MRAGRSALSVPLFITIWFAVAFFFFTDDRYSLLRDLSILPSYDRGGQNSQPARPERVKDGKILPAGNISLYLGAIFDTAQTNLPTLQCPKFDENRYKTLQAVDRRGSGIQWFFALNLRNSLELLPRLLGSIIEAIRFLGPQHCALSIVEGLSPDGTADVLIALEDGLKAMGVRYFFQSSTVDSKVDHRIVKLAELRNLALQPLLFNPASATEDAAVIFINDVAACTDDILELVYQRQSLRADMISRDINGESFFKIGDMGEWDRANYLFWDSPVSKARFEANRPFQVFACWNGGTVMSARPFLEQNIRFRASNDKLGECFMGEPQLLCKDLWFHGYDRIAIVPSVNLDYALDRANKTKLEKGFVTEIVGEQDPSDDRINTWLGPPDKVRCMAGFDHQSMVAWNETLTHD</sequence>
<dbReference type="Proteomes" id="UP001251528">
    <property type="component" value="Unassembled WGS sequence"/>
</dbReference>
<gene>
    <name evidence="2" type="ORF">QQS21_008196</name>
</gene>
<dbReference type="EMBL" id="JASWJB010000181">
    <property type="protein sequence ID" value="KAK2594093.1"/>
    <property type="molecule type" value="Genomic_DNA"/>
</dbReference>
<dbReference type="PANTHER" id="PTHR34144">
    <property type="entry name" value="CHROMOSOME 8, WHOLE GENOME SHOTGUN SEQUENCE"/>
    <property type="match status" value="1"/>
</dbReference>
<organism evidence="2 3">
    <name type="scientific">Conoideocrella luteorostrata</name>
    <dbReference type="NCBI Taxonomy" id="1105319"/>
    <lineage>
        <taxon>Eukaryota</taxon>
        <taxon>Fungi</taxon>
        <taxon>Dikarya</taxon>
        <taxon>Ascomycota</taxon>
        <taxon>Pezizomycotina</taxon>
        <taxon>Sordariomycetes</taxon>
        <taxon>Hypocreomycetidae</taxon>
        <taxon>Hypocreales</taxon>
        <taxon>Clavicipitaceae</taxon>
        <taxon>Conoideocrella</taxon>
    </lineage>
</organism>
<keyword evidence="1" id="KW-1133">Transmembrane helix</keyword>
<keyword evidence="1" id="KW-0472">Membrane</keyword>
<dbReference type="Pfam" id="PF11735">
    <property type="entry name" value="CAP59_mtransfer"/>
    <property type="match status" value="1"/>
</dbReference>
<proteinExistence type="predicted"/>
<evidence type="ECO:0008006" key="4">
    <source>
        <dbReference type="Google" id="ProtNLM"/>
    </source>
</evidence>
<evidence type="ECO:0000313" key="3">
    <source>
        <dbReference type="Proteomes" id="UP001251528"/>
    </source>
</evidence>
<feature type="transmembrane region" description="Helical" evidence="1">
    <location>
        <begin position="7"/>
        <end position="25"/>
    </location>
</feature>
<dbReference type="InterPro" id="IPR021047">
    <property type="entry name" value="Mannosyltransferase_CMT1"/>
</dbReference>
<accession>A0AAJ0CLM9</accession>
<reference evidence="2" key="1">
    <citation type="submission" date="2023-06" db="EMBL/GenBank/DDBJ databases">
        <title>Conoideocrella luteorostrata (Hypocreales: Clavicipitaceae), a potential biocontrol fungus for elongate hemlock scale in United States Christmas tree production areas.</title>
        <authorList>
            <person name="Barrett H."/>
            <person name="Lovett B."/>
            <person name="Macias A.M."/>
            <person name="Stajich J.E."/>
            <person name="Kasson M.T."/>
        </authorList>
    </citation>
    <scope>NUCLEOTIDE SEQUENCE</scope>
    <source>
        <strain evidence="2">ARSEF 14590</strain>
    </source>
</reference>
<dbReference type="AlphaFoldDB" id="A0AAJ0CLM9"/>